<protein>
    <submittedName>
        <fullName evidence="7">Probable 2-ketogluconate reductase</fullName>
    </submittedName>
</protein>
<dbReference type="SUPFAM" id="SSF52283">
    <property type="entry name" value="Formate/glycerate dehydrogenase catalytic domain-like"/>
    <property type="match status" value="1"/>
</dbReference>
<dbReference type="InterPro" id="IPR036291">
    <property type="entry name" value="NAD(P)-bd_dom_sf"/>
</dbReference>
<name>A0AAJ7X5V2_PETMA</name>
<comment type="similarity">
    <text evidence="1 3">Belongs to the D-isomer specific 2-hydroxyacid dehydrogenase family.</text>
</comment>
<dbReference type="RefSeq" id="XP_032822187.1">
    <property type="nucleotide sequence ID" value="XM_032966296.1"/>
</dbReference>
<dbReference type="FunFam" id="3.40.50.720:FF:000462">
    <property type="entry name" value="Glyoxylate reductase (NADP+)"/>
    <property type="match status" value="1"/>
</dbReference>
<proteinExistence type="inferred from homology"/>
<feature type="domain" description="D-isomer specific 2-hydroxyacid dehydrogenase catalytic" evidence="4">
    <location>
        <begin position="18"/>
        <end position="316"/>
    </location>
</feature>
<dbReference type="Pfam" id="PF02826">
    <property type="entry name" value="2-Hacid_dh_C"/>
    <property type="match status" value="1"/>
</dbReference>
<evidence type="ECO:0000256" key="2">
    <source>
        <dbReference type="ARBA" id="ARBA00023002"/>
    </source>
</evidence>
<evidence type="ECO:0000313" key="7">
    <source>
        <dbReference type="RefSeq" id="XP_032822187.1"/>
    </source>
</evidence>
<dbReference type="InterPro" id="IPR006139">
    <property type="entry name" value="D-isomer_2_OHA_DH_cat_dom"/>
</dbReference>
<dbReference type="AlphaFoldDB" id="A0AAJ7X5V2"/>
<dbReference type="InterPro" id="IPR050223">
    <property type="entry name" value="D-isomer_2-hydroxyacid_DH"/>
</dbReference>
<dbReference type="Gene3D" id="3.40.50.720">
    <property type="entry name" value="NAD(P)-binding Rossmann-like Domain"/>
    <property type="match status" value="2"/>
</dbReference>
<dbReference type="InterPro" id="IPR006140">
    <property type="entry name" value="D-isomer_DH_NAD-bd"/>
</dbReference>
<evidence type="ECO:0000256" key="1">
    <source>
        <dbReference type="ARBA" id="ARBA00005854"/>
    </source>
</evidence>
<evidence type="ECO:0000256" key="3">
    <source>
        <dbReference type="RuleBase" id="RU003719"/>
    </source>
</evidence>
<accession>A0AAJ7X5V2</accession>
<evidence type="ECO:0000259" key="5">
    <source>
        <dbReference type="Pfam" id="PF02826"/>
    </source>
</evidence>
<keyword evidence="2 3" id="KW-0560">Oxidoreductase</keyword>
<dbReference type="InterPro" id="IPR029752">
    <property type="entry name" value="D-isomer_DH_CS1"/>
</dbReference>
<dbReference type="PANTHER" id="PTHR10996">
    <property type="entry name" value="2-HYDROXYACID DEHYDROGENASE-RELATED"/>
    <property type="match status" value="1"/>
</dbReference>
<keyword evidence="6" id="KW-1185">Reference proteome</keyword>
<dbReference type="Pfam" id="PF00389">
    <property type="entry name" value="2-Hacid_dh"/>
    <property type="match status" value="1"/>
</dbReference>
<dbReference type="GO" id="GO:0005829">
    <property type="term" value="C:cytosol"/>
    <property type="evidence" value="ECO:0007669"/>
    <property type="project" value="TreeGrafter"/>
</dbReference>
<dbReference type="SUPFAM" id="SSF51735">
    <property type="entry name" value="NAD(P)-binding Rossmann-fold domains"/>
    <property type="match status" value="1"/>
</dbReference>
<evidence type="ECO:0000259" key="4">
    <source>
        <dbReference type="Pfam" id="PF00389"/>
    </source>
</evidence>
<dbReference type="GO" id="GO:0051287">
    <property type="term" value="F:NAD binding"/>
    <property type="evidence" value="ECO:0007669"/>
    <property type="project" value="InterPro"/>
</dbReference>
<dbReference type="GO" id="GO:0030267">
    <property type="term" value="F:glyoxylate reductase (NADPH) activity"/>
    <property type="evidence" value="ECO:0007669"/>
    <property type="project" value="TreeGrafter"/>
</dbReference>
<dbReference type="PROSITE" id="PS00065">
    <property type="entry name" value="D_2_HYDROXYACID_DH_1"/>
    <property type="match status" value="1"/>
</dbReference>
<dbReference type="GO" id="GO:0016618">
    <property type="term" value="F:hydroxypyruvate reductase [NAD(P)H] activity"/>
    <property type="evidence" value="ECO:0007669"/>
    <property type="project" value="TreeGrafter"/>
</dbReference>
<gene>
    <name evidence="7" type="primary">LOC116948966</name>
</gene>
<evidence type="ECO:0000313" key="6">
    <source>
        <dbReference type="Proteomes" id="UP001318040"/>
    </source>
</evidence>
<dbReference type="Proteomes" id="UP001318040">
    <property type="component" value="Chromosome 35"/>
</dbReference>
<organism evidence="6 7">
    <name type="scientific">Petromyzon marinus</name>
    <name type="common">Sea lamprey</name>
    <dbReference type="NCBI Taxonomy" id="7757"/>
    <lineage>
        <taxon>Eukaryota</taxon>
        <taxon>Metazoa</taxon>
        <taxon>Chordata</taxon>
        <taxon>Craniata</taxon>
        <taxon>Vertebrata</taxon>
        <taxon>Cyclostomata</taxon>
        <taxon>Hyperoartia</taxon>
        <taxon>Petromyzontiformes</taxon>
        <taxon>Petromyzontidae</taxon>
        <taxon>Petromyzon</taxon>
    </lineage>
</organism>
<sequence length="326" mass="35696">MQGLPYMLGPECLATLYSDSAIKLIERHFKLVTLKDVMGNDDLAQKIEAIGIFYWEPRVTKDLLESLPKLKTVASAGVGVDHLDLPLLWSHGVSVSYTPDVVSAPTADMGMALLLASARNLVDGVSLTKSQMFTAKDRSFVGVDVDGATLGILGMGRVGRLVAERARGFRMDILYHNRTRRPLDEETGLGAVYCQKLEELLGKCDFLMVTVTLNAESIKMIGRRELKLMKTNATIINVARGKVIDQEALVEALQNKWIRAAALDVTDPEPLPRDHPLLQLPNVIVTPHLGVDTEGARRAIVEAVVENALAGVQDRPIPCELSPRRA</sequence>
<reference evidence="7" key="1">
    <citation type="submission" date="2025-08" db="UniProtKB">
        <authorList>
            <consortium name="RefSeq"/>
        </authorList>
    </citation>
    <scope>IDENTIFICATION</scope>
    <source>
        <tissue evidence="7">Sperm</tissue>
    </source>
</reference>
<dbReference type="KEGG" id="pmrn:116948966"/>
<feature type="domain" description="D-isomer specific 2-hydroxyacid dehydrogenase NAD-binding" evidence="5">
    <location>
        <begin position="111"/>
        <end position="290"/>
    </location>
</feature>
<dbReference type="PANTHER" id="PTHR10996:SF257">
    <property type="entry name" value="GLYOXYLATE REDUCTASE 1"/>
    <property type="match status" value="1"/>
</dbReference>